<dbReference type="SUPFAM" id="SSF111369">
    <property type="entry name" value="HlyD-like secretion proteins"/>
    <property type="match status" value="1"/>
</dbReference>
<evidence type="ECO:0000313" key="9">
    <source>
        <dbReference type="EMBL" id="WMW07851.1"/>
    </source>
</evidence>
<name>A0ABY9QW02_9PSED</name>
<accession>A0ABY9QW02</accession>
<protein>
    <submittedName>
        <fullName evidence="9">Efflux RND transporter periplasmic adaptor subunit</fullName>
    </submittedName>
</protein>
<evidence type="ECO:0000256" key="2">
    <source>
        <dbReference type="ARBA" id="ARBA00009477"/>
    </source>
</evidence>
<feature type="coiled-coil region" evidence="5">
    <location>
        <begin position="108"/>
        <end position="180"/>
    </location>
</feature>
<evidence type="ECO:0000259" key="8">
    <source>
        <dbReference type="Pfam" id="PF25967"/>
    </source>
</evidence>
<dbReference type="InterPro" id="IPR058625">
    <property type="entry name" value="MdtA-like_BSH"/>
</dbReference>
<dbReference type="PROSITE" id="PS51257">
    <property type="entry name" value="PROKAR_LIPOPROTEIN"/>
    <property type="match status" value="1"/>
</dbReference>
<evidence type="ECO:0000256" key="3">
    <source>
        <dbReference type="ARBA" id="ARBA00022448"/>
    </source>
</evidence>
<proteinExistence type="inferred from homology"/>
<dbReference type="EMBL" id="CP132921">
    <property type="protein sequence ID" value="WMW07851.1"/>
    <property type="molecule type" value="Genomic_DNA"/>
</dbReference>
<reference evidence="9 10" key="1">
    <citation type="submission" date="2023-08" db="EMBL/GenBank/DDBJ databases">
        <title>Complete Genome Sequence of Pseudomonas entomophila TVIN A01.</title>
        <authorList>
            <person name="Shelke T."/>
            <person name="Mahar N.S."/>
            <person name="Gupta I."/>
            <person name="Gupta V."/>
        </authorList>
    </citation>
    <scope>NUCLEOTIDE SEQUENCE [LARGE SCALE GENOMIC DNA]</scope>
    <source>
        <strain evidence="9 10">TVIN-A01</strain>
    </source>
</reference>
<feature type="region of interest" description="Disordered" evidence="6">
    <location>
        <begin position="265"/>
        <end position="287"/>
    </location>
</feature>
<sequence length="391" mass="41764">MTRTSNTRRLACATLGLLGLGCLLAWKALPFGGATVSTVPVTRADIESSVTALGTLQPRRYVDVGAQASGQIRKLHAEAGDEVRQGQLLVEIDPSTQQAKLDAGRFSIENLKAQLAEQRAQFVLAQQQYQRQHDLAAAGATRQEDLQAAQAQLKVTQARIDMYQAQIRQAQASLRSDEAELGYTRIYAPMDGTVVAVDAREGQTLNAQQQTPLILRIAKLSPMTVWAQVSEADIGKVKPGMTAYFTTLAGGKRRWSSTVRQILPIPPKPLEQSSQGSGSPASATAGTSGSKVVQYTVLLDVENPDGALMAEMTTQVFFVAGQANQVLSAPLAALDETPGGELRLAQVLNADGKIEARQVRTGLSDRLRVQILDGLREGERLIIGAPTASGG</sequence>
<dbReference type="Pfam" id="PF25917">
    <property type="entry name" value="BSH_RND"/>
    <property type="match status" value="1"/>
</dbReference>
<dbReference type="RefSeq" id="WP_011534770.1">
    <property type="nucleotide sequence ID" value="NZ_CP132921.1"/>
</dbReference>
<feature type="domain" description="Multidrug resistance protein MdtA-like barrel-sandwich hybrid" evidence="7">
    <location>
        <begin position="60"/>
        <end position="215"/>
    </location>
</feature>
<evidence type="ECO:0000313" key="10">
    <source>
        <dbReference type="Proteomes" id="UP001183127"/>
    </source>
</evidence>
<evidence type="ECO:0000256" key="6">
    <source>
        <dbReference type="SAM" id="MobiDB-lite"/>
    </source>
</evidence>
<dbReference type="InterPro" id="IPR030190">
    <property type="entry name" value="MacA_alpha-hairpin_sf"/>
</dbReference>
<dbReference type="InterPro" id="IPR006143">
    <property type="entry name" value="RND_pump_MFP"/>
</dbReference>
<evidence type="ECO:0000256" key="1">
    <source>
        <dbReference type="ARBA" id="ARBA00004196"/>
    </source>
</evidence>
<dbReference type="PANTHER" id="PTHR30469:SF33">
    <property type="entry name" value="SLR1207 PROTEIN"/>
    <property type="match status" value="1"/>
</dbReference>
<dbReference type="Proteomes" id="UP001183127">
    <property type="component" value="Chromosome"/>
</dbReference>
<feature type="compositionally biased region" description="Low complexity" evidence="6">
    <location>
        <begin position="272"/>
        <end position="287"/>
    </location>
</feature>
<evidence type="ECO:0000256" key="4">
    <source>
        <dbReference type="ARBA" id="ARBA00023054"/>
    </source>
</evidence>
<organism evidence="9 10">
    <name type="scientific">Pseudomonas entomophila</name>
    <dbReference type="NCBI Taxonomy" id="312306"/>
    <lineage>
        <taxon>Bacteria</taxon>
        <taxon>Pseudomonadati</taxon>
        <taxon>Pseudomonadota</taxon>
        <taxon>Gammaproteobacteria</taxon>
        <taxon>Pseudomonadales</taxon>
        <taxon>Pseudomonadaceae</taxon>
        <taxon>Pseudomonas</taxon>
    </lineage>
</organism>
<dbReference type="Gene3D" id="2.40.420.20">
    <property type="match status" value="1"/>
</dbReference>
<feature type="domain" description="Multidrug resistance protein MdtA-like C-terminal permuted SH3" evidence="8">
    <location>
        <begin position="325"/>
        <end position="384"/>
    </location>
</feature>
<evidence type="ECO:0000256" key="5">
    <source>
        <dbReference type="SAM" id="Coils"/>
    </source>
</evidence>
<dbReference type="NCBIfam" id="TIGR01730">
    <property type="entry name" value="RND_mfp"/>
    <property type="match status" value="1"/>
</dbReference>
<dbReference type="Gene3D" id="6.10.140.1990">
    <property type="match status" value="1"/>
</dbReference>
<gene>
    <name evidence="9" type="ORF">RAH46_11080</name>
</gene>
<keyword evidence="3" id="KW-0813">Transport</keyword>
<dbReference type="Gene3D" id="2.40.30.170">
    <property type="match status" value="1"/>
</dbReference>
<dbReference type="InterPro" id="IPR058627">
    <property type="entry name" value="MdtA-like_C"/>
</dbReference>
<dbReference type="GeneID" id="32806722"/>
<dbReference type="Pfam" id="PF25967">
    <property type="entry name" value="RND-MFP_C"/>
    <property type="match status" value="1"/>
</dbReference>
<comment type="similarity">
    <text evidence="2">Belongs to the membrane fusion protein (MFP) (TC 8.A.1) family.</text>
</comment>
<keyword evidence="10" id="KW-1185">Reference proteome</keyword>
<keyword evidence="4 5" id="KW-0175">Coiled coil</keyword>
<dbReference type="Gene3D" id="2.40.50.100">
    <property type="match status" value="1"/>
</dbReference>
<evidence type="ECO:0000259" key="7">
    <source>
        <dbReference type="Pfam" id="PF25917"/>
    </source>
</evidence>
<comment type="subcellular location">
    <subcellularLocation>
        <location evidence="1">Cell envelope</location>
    </subcellularLocation>
</comment>
<dbReference type="PANTHER" id="PTHR30469">
    <property type="entry name" value="MULTIDRUG RESISTANCE PROTEIN MDTA"/>
    <property type="match status" value="1"/>
</dbReference>